<dbReference type="Proteomes" id="UP000009183">
    <property type="component" value="Chromosome 14"/>
</dbReference>
<sequence length="76" mass="8628">MIADPLTKGLPPKGKSHMRLRSWTYEIYTCGDCSPPASHVEFTRIMYLNGSIFLFTCPLALYIIIGQRESDSNVKF</sequence>
<keyword evidence="1" id="KW-0472">Membrane</keyword>
<dbReference type="InParanoid" id="F6I4W2"/>
<accession>F6I4W2</accession>
<dbReference type="AlphaFoldDB" id="F6I4W2"/>
<feature type="transmembrane region" description="Helical" evidence="1">
    <location>
        <begin position="45"/>
        <end position="65"/>
    </location>
</feature>
<evidence type="ECO:0000313" key="2">
    <source>
        <dbReference type="EMBL" id="CCB61949.1"/>
    </source>
</evidence>
<keyword evidence="1" id="KW-0812">Transmembrane</keyword>
<proteinExistence type="predicted"/>
<reference evidence="3" key="1">
    <citation type="journal article" date="2007" name="Nature">
        <title>The grapevine genome sequence suggests ancestral hexaploidization in major angiosperm phyla.</title>
        <authorList>
            <consortium name="The French-Italian Public Consortium for Grapevine Genome Characterization."/>
            <person name="Jaillon O."/>
            <person name="Aury J.-M."/>
            <person name="Noel B."/>
            <person name="Policriti A."/>
            <person name="Clepet C."/>
            <person name="Casagrande A."/>
            <person name="Choisne N."/>
            <person name="Aubourg S."/>
            <person name="Vitulo N."/>
            <person name="Jubin C."/>
            <person name="Vezzi A."/>
            <person name="Legeai F."/>
            <person name="Hugueney P."/>
            <person name="Dasilva C."/>
            <person name="Horner D."/>
            <person name="Mica E."/>
            <person name="Jublot D."/>
            <person name="Poulain J."/>
            <person name="Bruyere C."/>
            <person name="Billault A."/>
            <person name="Segurens B."/>
            <person name="Gouyvenoux M."/>
            <person name="Ugarte E."/>
            <person name="Cattonaro F."/>
            <person name="Anthouard V."/>
            <person name="Vico V."/>
            <person name="Del Fabbro C."/>
            <person name="Alaux M."/>
            <person name="Di Gaspero G."/>
            <person name="Dumas V."/>
            <person name="Felice N."/>
            <person name="Paillard S."/>
            <person name="Juman I."/>
            <person name="Moroldo M."/>
            <person name="Scalabrin S."/>
            <person name="Canaguier A."/>
            <person name="Le Clainche I."/>
            <person name="Malacrida G."/>
            <person name="Durand E."/>
            <person name="Pesole G."/>
            <person name="Laucou V."/>
            <person name="Chatelet P."/>
            <person name="Merdinoglu D."/>
            <person name="Delledonne M."/>
            <person name="Pezzotti M."/>
            <person name="Lecharny A."/>
            <person name="Scarpelli C."/>
            <person name="Artiguenave F."/>
            <person name="Pe M.E."/>
            <person name="Valle G."/>
            <person name="Morgante M."/>
            <person name="Caboche M."/>
            <person name="Adam-Blondon A.-F."/>
            <person name="Weissenbach J."/>
            <person name="Quetier F."/>
            <person name="Wincker P."/>
        </authorList>
    </citation>
    <scope>NUCLEOTIDE SEQUENCE [LARGE SCALE GENOMIC DNA]</scope>
    <source>
        <strain evidence="3">cv. Pinot noir / PN40024</strain>
    </source>
</reference>
<organism evidence="2 3">
    <name type="scientific">Vitis vinifera</name>
    <name type="common">Grape</name>
    <dbReference type="NCBI Taxonomy" id="29760"/>
    <lineage>
        <taxon>Eukaryota</taxon>
        <taxon>Viridiplantae</taxon>
        <taxon>Streptophyta</taxon>
        <taxon>Embryophyta</taxon>
        <taxon>Tracheophyta</taxon>
        <taxon>Spermatophyta</taxon>
        <taxon>Magnoliopsida</taxon>
        <taxon>eudicotyledons</taxon>
        <taxon>Gunneridae</taxon>
        <taxon>Pentapetalae</taxon>
        <taxon>rosids</taxon>
        <taxon>Vitales</taxon>
        <taxon>Vitaceae</taxon>
        <taxon>Viteae</taxon>
        <taxon>Vitis</taxon>
    </lineage>
</organism>
<keyword evidence="3" id="KW-1185">Reference proteome</keyword>
<evidence type="ECO:0000256" key="1">
    <source>
        <dbReference type="SAM" id="Phobius"/>
    </source>
</evidence>
<gene>
    <name evidence="2" type="ordered locus">VIT_14s0060g00530</name>
</gene>
<dbReference type="EMBL" id="FN596746">
    <property type="protein sequence ID" value="CCB61949.1"/>
    <property type="molecule type" value="Genomic_DNA"/>
</dbReference>
<name>F6I4W2_VITVI</name>
<keyword evidence="1" id="KW-1133">Transmembrane helix</keyword>
<evidence type="ECO:0000313" key="3">
    <source>
        <dbReference type="Proteomes" id="UP000009183"/>
    </source>
</evidence>
<dbReference type="PaxDb" id="29760-VIT_14s0060g00530.t01"/>
<dbReference type="STRING" id="29760.F6I4W2"/>
<protein>
    <submittedName>
        <fullName evidence="2">Uncharacterized protein</fullName>
    </submittedName>
</protein>
<dbReference type="HOGENOM" id="CLU_2659548_0_0_1"/>